<evidence type="ECO:0000313" key="3">
    <source>
        <dbReference type="Proteomes" id="UP000500826"/>
    </source>
</evidence>
<evidence type="ECO:0000313" key="2">
    <source>
        <dbReference type="EMBL" id="QJW83661.1"/>
    </source>
</evidence>
<gene>
    <name evidence="2" type="ORF">HK414_05110</name>
</gene>
<feature type="compositionally biased region" description="Basic residues" evidence="1">
    <location>
        <begin position="172"/>
        <end position="181"/>
    </location>
</feature>
<organism evidence="2 3">
    <name type="scientific">Ramlibacter terrae</name>
    <dbReference type="NCBI Taxonomy" id="2732511"/>
    <lineage>
        <taxon>Bacteria</taxon>
        <taxon>Pseudomonadati</taxon>
        <taxon>Pseudomonadota</taxon>
        <taxon>Betaproteobacteria</taxon>
        <taxon>Burkholderiales</taxon>
        <taxon>Comamonadaceae</taxon>
        <taxon>Ramlibacter</taxon>
    </lineage>
</organism>
<sequence length="238" mass="25595">MAFIAWLEGDDGASRRWQEEATELARRLATPFQLTSALGWSALISRHRGDEAEFRRHTESTATLAEKHKLPLWHGVARVYRGLAMAGDGDHADGLATLTAGVAALEEMHHDLLRVRVHVALAEACALAGRADEGLQAIGTAMGHVRDGAESWWEPELHPPARRPAAAAGRPARSRRGRVRRSAPAGRAARPAHLRAACVGVAGPRPLNRFTDEENDPWPNVPAPAAARSTAAPATGNR</sequence>
<feature type="region of interest" description="Disordered" evidence="1">
    <location>
        <begin position="156"/>
        <end position="238"/>
    </location>
</feature>
<evidence type="ECO:0000256" key="1">
    <source>
        <dbReference type="SAM" id="MobiDB-lite"/>
    </source>
</evidence>
<evidence type="ECO:0008006" key="4">
    <source>
        <dbReference type="Google" id="ProtNLM"/>
    </source>
</evidence>
<proteinExistence type="predicted"/>
<dbReference type="Proteomes" id="UP000500826">
    <property type="component" value="Chromosome"/>
</dbReference>
<keyword evidence="3" id="KW-1185">Reference proteome</keyword>
<dbReference type="EMBL" id="CP053418">
    <property type="protein sequence ID" value="QJW83661.1"/>
    <property type="molecule type" value="Genomic_DNA"/>
</dbReference>
<protein>
    <recommendedName>
        <fullName evidence="4">MalT-like TPR region domain-containing protein</fullName>
    </recommendedName>
</protein>
<name>A0ABX6P3F8_9BURK</name>
<feature type="compositionally biased region" description="Low complexity" evidence="1">
    <location>
        <begin position="223"/>
        <end position="238"/>
    </location>
</feature>
<reference evidence="2 3" key="1">
    <citation type="submission" date="2020-05" db="EMBL/GenBank/DDBJ databases">
        <title>Ramlibacter rhizophilus sp. nov., isolated from rhizosphere soil of national flower Mugunghwa from South Korea.</title>
        <authorList>
            <person name="Zheng-Fei Y."/>
            <person name="Huan T."/>
        </authorList>
    </citation>
    <scope>NUCLEOTIDE SEQUENCE [LARGE SCALE GENOMIC DNA]</scope>
    <source>
        <strain evidence="2 3">H242</strain>
    </source>
</reference>
<accession>A0ABX6P3F8</accession>
<feature type="compositionally biased region" description="Low complexity" evidence="1">
    <location>
        <begin position="182"/>
        <end position="197"/>
    </location>
</feature>